<keyword evidence="1" id="KW-0678">Repressor</keyword>
<dbReference type="OrthoDB" id="8433438at2"/>
<dbReference type="SMART" id="SM00354">
    <property type="entry name" value="HTH_LACI"/>
    <property type="match status" value="1"/>
</dbReference>
<dbReference type="GO" id="GO:0000976">
    <property type="term" value="F:transcription cis-regulatory region binding"/>
    <property type="evidence" value="ECO:0007669"/>
    <property type="project" value="TreeGrafter"/>
</dbReference>
<evidence type="ECO:0000256" key="2">
    <source>
        <dbReference type="ARBA" id="ARBA00023015"/>
    </source>
</evidence>
<dbReference type="InterPro" id="IPR000843">
    <property type="entry name" value="HTH_LacI"/>
</dbReference>
<dbReference type="CDD" id="cd06278">
    <property type="entry name" value="PBP1_LacI-like"/>
    <property type="match status" value="1"/>
</dbReference>
<dbReference type="AlphaFoldDB" id="A3KAG5"/>
<evidence type="ECO:0000313" key="6">
    <source>
        <dbReference type="EMBL" id="EBA05824.1"/>
    </source>
</evidence>
<evidence type="ECO:0000256" key="1">
    <source>
        <dbReference type="ARBA" id="ARBA00022491"/>
    </source>
</evidence>
<dbReference type="SUPFAM" id="SSF47413">
    <property type="entry name" value="lambda repressor-like DNA-binding domains"/>
    <property type="match status" value="1"/>
</dbReference>
<keyword evidence="4" id="KW-0804">Transcription</keyword>
<keyword evidence="7" id="KW-1185">Reference proteome</keyword>
<dbReference type="Pfam" id="PF13377">
    <property type="entry name" value="Peripla_BP_3"/>
    <property type="match status" value="1"/>
</dbReference>
<dbReference type="InterPro" id="IPR028082">
    <property type="entry name" value="Peripla_BP_I"/>
</dbReference>
<dbReference type="CDD" id="cd01392">
    <property type="entry name" value="HTH_LacI"/>
    <property type="match status" value="1"/>
</dbReference>
<keyword evidence="2" id="KW-0805">Transcription regulation</keyword>
<protein>
    <submittedName>
        <fullName evidence="6">Putative transcriptional regulator protein</fullName>
    </submittedName>
</protein>
<accession>A3KAG5</accession>
<dbReference type="GO" id="GO:0003700">
    <property type="term" value="F:DNA-binding transcription factor activity"/>
    <property type="evidence" value="ECO:0007669"/>
    <property type="project" value="TreeGrafter"/>
</dbReference>
<dbReference type="SUPFAM" id="SSF53822">
    <property type="entry name" value="Periplasmic binding protein-like I"/>
    <property type="match status" value="1"/>
</dbReference>
<evidence type="ECO:0000313" key="7">
    <source>
        <dbReference type="Proteomes" id="UP000005713"/>
    </source>
</evidence>
<evidence type="ECO:0000256" key="3">
    <source>
        <dbReference type="ARBA" id="ARBA00023125"/>
    </source>
</evidence>
<dbReference type="RefSeq" id="WP_005863697.1">
    <property type="nucleotide sequence ID" value="NZ_AAYA01000022.1"/>
</dbReference>
<feature type="domain" description="HTH lacI-type" evidence="5">
    <location>
        <begin position="6"/>
        <end position="60"/>
    </location>
</feature>
<dbReference type="Gene3D" id="3.40.50.2300">
    <property type="match status" value="2"/>
</dbReference>
<organism evidence="6 7">
    <name type="scientific">Sagittula stellata (strain ATCC 700073 / DSM 11524 / E-37)</name>
    <dbReference type="NCBI Taxonomy" id="388399"/>
    <lineage>
        <taxon>Bacteria</taxon>
        <taxon>Pseudomonadati</taxon>
        <taxon>Pseudomonadota</taxon>
        <taxon>Alphaproteobacteria</taxon>
        <taxon>Rhodobacterales</taxon>
        <taxon>Roseobacteraceae</taxon>
        <taxon>Sagittula</taxon>
    </lineage>
</organism>
<evidence type="ECO:0000259" key="5">
    <source>
        <dbReference type="PROSITE" id="PS50932"/>
    </source>
</evidence>
<evidence type="ECO:0000256" key="4">
    <source>
        <dbReference type="ARBA" id="ARBA00023163"/>
    </source>
</evidence>
<sequence>MTKRQVSARDVAELAGVSRTAVSRAFTPGASVAKETRARIEAAAEQLGYQVNHLARGLITANTGLVALIAAEVSTPHRSALLAALTEQLQAAGKIGLLINTDRSDDSVSRALRQAIAYRTDAAIVLSGMPDMSLAETCRRNGMELVLINRDEARPGSLLIRLEDADAGRQAFAALAAAGCRRIALANSCAGTASLEDRAAGFRQAAAEAGIPIQEAAAGPTSYQTGLNLGTRLLAQAERPDGIFCTTDLIACGVMDAARTRLRLRVPADVSVIGFDDIEQAGWEAYGLTTFGQPIDDLARAALGALDSPPGDSAPSRITLPVNMIWRSSIRR</sequence>
<dbReference type="PANTHER" id="PTHR30146">
    <property type="entry name" value="LACI-RELATED TRANSCRIPTIONAL REPRESSOR"/>
    <property type="match status" value="1"/>
</dbReference>
<dbReference type="Pfam" id="PF00356">
    <property type="entry name" value="LacI"/>
    <property type="match status" value="1"/>
</dbReference>
<dbReference type="Gene3D" id="1.10.260.40">
    <property type="entry name" value="lambda repressor-like DNA-binding domains"/>
    <property type="match status" value="1"/>
</dbReference>
<dbReference type="PROSITE" id="PS50932">
    <property type="entry name" value="HTH_LACI_2"/>
    <property type="match status" value="1"/>
</dbReference>
<dbReference type="PANTHER" id="PTHR30146:SF95">
    <property type="entry name" value="RIBOSE OPERON REPRESSOR"/>
    <property type="match status" value="1"/>
</dbReference>
<proteinExistence type="predicted"/>
<name>A3KAG5_SAGS3</name>
<reference evidence="6 7" key="1">
    <citation type="submission" date="2006-06" db="EMBL/GenBank/DDBJ databases">
        <authorList>
            <person name="Moran M.A."/>
            <person name="Ferriera S."/>
            <person name="Johnson J."/>
            <person name="Kravitz S."/>
            <person name="Beeson K."/>
            <person name="Sutton G."/>
            <person name="Rogers Y.-H."/>
            <person name="Friedman R."/>
            <person name="Frazier M."/>
            <person name="Venter J.C."/>
        </authorList>
    </citation>
    <scope>NUCLEOTIDE SEQUENCE [LARGE SCALE GENOMIC DNA]</scope>
    <source>
        <strain evidence="6 7">E-37</strain>
    </source>
</reference>
<dbReference type="InterPro" id="IPR010982">
    <property type="entry name" value="Lambda_DNA-bd_dom_sf"/>
</dbReference>
<keyword evidence="3" id="KW-0238">DNA-binding</keyword>
<dbReference type="EMBL" id="AAYA01000022">
    <property type="protein sequence ID" value="EBA05824.1"/>
    <property type="molecule type" value="Genomic_DNA"/>
</dbReference>
<gene>
    <name evidence="6" type="ORF">SSE37_22412</name>
</gene>
<comment type="caution">
    <text evidence="6">The sequence shown here is derived from an EMBL/GenBank/DDBJ whole genome shotgun (WGS) entry which is preliminary data.</text>
</comment>
<dbReference type="eggNOG" id="COG1609">
    <property type="taxonomic scope" value="Bacteria"/>
</dbReference>
<dbReference type="InterPro" id="IPR046335">
    <property type="entry name" value="LacI/GalR-like_sensor"/>
</dbReference>
<dbReference type="Proteomes" id="UP000005713">
    <property type="component" value="Unassembled WGS sequence"/>
</dbReference>